<dbReference type="Proteomes" id="UP000241690">
    <property type="component" value="Unassembled WGS sequence"/>
</dbReference>
<dbReference type="SUPFAM" id="SSF50978">
    <property type="entry name" value="WD40 repeat-like"/>
    <property type="match status" value="1"/>
</dbReference>
<sequence length="77" mass="8459">TLKGYNNLVSFVVFLPDGQRLTLALYNRTVKVWDVSLGICLQTLKGRNSGVRGVTSVVFLPNGQRLALALRNSIVKV</sequence>
<feature type="non-terminal residue" evidence="4">
    <location>
        <position position="1"/>
    </location>
</feature>
<evidence type="ECO:0000256" key="2">
    <source>
        <dbReference type="ARBA" id="ARBA00022737"/>
    </source>
</evidence>
<dbReference type="AlphaFoldDB" id="A0A2T3ZR77"/>
<dbReference type="InterPro" id="IPR019775">
    <property type="entry name" value="WD40_repeat_CS"/>
</dbReference>
<protein>
    <submittedName>
        <fullName evidence="4">Uncharacterized protein</fullName>
    </submittedName>
</protein>
<dbReference type="Pfam" id="PF00400">
    <property type="entry name" value="WD40"/>
    <property type="match status" value="2"/>
</dbReference>
<dbReference type="PROSITE" id="PS00678">
    <property type="entry name" value="WD_REPEATS_1"/>
    <property type="match status" value="1"/>
</dbReference>
<name>A0A2T3ZR77_TRIHA</name>
<dbReference type="PROSITE" id="PS50082">
    <property type="entry name" value="WD_REPEATS_2"/>
    <property type="match status" value="1"/>
</dbReference>
<dbReference type="PROSITE" id="PS50294">
    <property type="entry name" value="WD_REPEATS_REGION"/>
    <property type="match status" value="1"/>
</dbReference>
<accession>A0A2T3ZR77</accession>
<gene>
    <name evidence="4" type="ORF">M431DRAFT_102560</name>
</gene>
<dbReference type="InterPro" id="IPR036322">
    <property type="entry name" value="WD40_repeat_dom_sf"/>
</dbReference>
<reference evidence="4 5" key="1">
    <citation type="submission" date="2016-07" db="EMBL/GenBank/DDBJ databases">
        <title>Multiple horizontal gene transfer events from other fungi enriched the ability of initially mycotrophic Trichoderma (Ascomycota) to feed on dead plant biomass.</title>
        <authorList>
            <consortium name="DOE Joint Genome Institute"/>
            <person name="Aerts A."/>
            <person name="Atanasova L."/>
            <person name="Chenthamara K."/>
            <person name="Zhang J."/>
            <person name="Grujic M."/>
            <person name="Henrissat B."/>
            <person name="Kuo A."/>
            <person name="Salamov A."/>
            <person name="Lipzen A."/>
            <person name="Labutti K."/>
            <person name="Barry K."/>
            <person name="Miao Y."/>
            <person name="Rahimi M.J."/>
            <person name="Shen Q."/>
            <person name="Grigoriev I.V."/>
            <person name="Kubicek C.P."/>
            <person name="Druzhinina I.S."/>
        </authorList>
    </citation>
    <scope>NUCLEOTIDE SEQUENCE [LARGE SCALE GENOMIC DNA]</scope>
    <source>
        <strain evidence="4 5">CBS 226.95</strain>
    </source>
</reference>
<evidence type="ECO:0000256" key="3">
    <source>
        <dbReference type="PROSITE-ProRule" id="PRU00221"/>
    </source>
</evidence>
<keyword evidence="2" id="KW-0677">Repeat</keyword>
<feature type="repeat" description="WD" evidence="3">
    <location>
        <begin position="2"/>
        <end position="43"/>
    </location>
</feature>
<dbReference type="STRING" id="983964.A0A2T3ZR77"/>
<evidence type="ECO:0000313" key="4">
    <source>
        <dbReference type="EMBL" id="PTB47309.1"/>
    </source>
</evidence>
<proteinExistence type="predicted"/>
<dbReference type="EMBL" id="KZ679772">
    <property type="protein sequence ID" value="PTB47309.1"/>
    <property type="molecule type" value="Genomic_DNA"/>
</dbReference>
<organism evidence="4 5">
    <name type="scientific">Trichoderma harzianum CBS 226.95</name>
    <dbReference type="NCBI Taxonomy" id="983964"/>
    <lineage>
        <taxon>Eukaryota</taxon>
        <taxon>Fungi</taxon>
        <taxon>Dikarya</taxon>
        <taxon>Ascomycota</taxon>
        <taxon>Pezizomycotina</taxon>
        <taxon>Sordariomycetes</taxon>
        <taxon>Hypocreomycetidae</taxon>
        <taxon>Hypocreales</taxon>
        <taxon>Hypocreaceae</taxon>
        <taxon>Trichoderma</taxon>
    </lineage>
</organism>
<dbReference type="RefSeq" id="XP_024766986.1">
    <property type="nucleotide sequence ID" value="XM_024911457.1"/>
</dbReference>
<dbReference type="GeneID" id="36620016"/>
<dbReference type="Gene3D" id="2.130.10.10">
    <property type="entry name" value="YVTN repeat-like/Quinoprotein amine dehydrogenase"/>
    <property type="match status" value="1"/>
</dbReference>
<evidence type="ECO:0000313" key="5">
    <source>
        <dbReference type="Proteomes" id="UP000241690"/>
    </source>
</evidence>
<dbReference type="InterPro" id="IPR001680">
    <property type="entry name" value="WD40_rpt"/>
</dbReference>
<evidence type="ECO:0000256" key="1">
    <source>
        <dbReference type="ARBA" id="ARBA00022574"/>
    </source>
</evidence>
<keyword evidence="5" id="KW-1185">Reference proteome</keyword>
<keyword evidence="1 3" id="KW-0853">WD repeat</keyword>
<dbReference type="InterPro" id="IPR015943">
    <property type="entry name" value="WD40/YVTN_repeat-like_dom_sf"/>
</dbReference>